<evidence type="ECO:0000313" key="4">
    <source>
        <dbReference type="Proteomes" id="UP000248916"/>
    </source>
</evidence>
<dbReference type="Proteomes" id="UP000248916">
    <property type="component" value="Unassembled WGS sequence"/>
</dbReference>
<feature type="transmembrane region" description="Helical" evidence="1">
    <location>
        <begin position="417"/>
        <end position="434"/>
    </location>
</feature>
<feature type="domain" description="Serine aminopeptidase S33" evidence="2">
    <location>
        <begin position="56"/>
        <end position="231"/>
    </location>
</feature>
<dbReference type="EMBL" id="QKZL01000008">
    <property type="protein sequence ID" value="PZX15968.1"/>
    <property type="molecule type" value="Genomic_DNA"/>
</dbReference>
<evidence type="ECO:0000256" key="1">
    <source>
        <dbReference type="SAM" id="Phobius"/>
    </source>
</evidence>
<dbReference type="SUPFAM" id="SSF53474">
    <property type="entry name" value="alpha/beta-Hydrolases"/>
    <property type="match status" value="1"/>
</dbReference>
<keyword evidence="1" id="KW-0812">Transmembrane</keyword>
<dbReference type="InterPro" id="IPR029058">
    <property type="entry name" value="AB_hydrolase_fold"/>
</dbReference>
<proteinExistence type="predicted"/>
<protein>
    <submittedName>
        <fullName evidence="3">Serine aminopeptidase S33 family</fullName>
    </submittedName>
</protein>
<keyword evidence="3" id="KW-0378">Hydrolase</keyword>
<accession>A0A2W7N7C8</accession>
<dbReference type="InterPro" id="IPR022742">
    <property type="entry name" value="Hydrolase_4"/>
</dbReference>
<feature type="transmembrane region" description="Helical" evidence="1">
    <location>
        <begin position="321"/>
        <end position="343"/>
    </location>
</feature>
<gene>
    <name evidence="3" type="ORF">LX81_02238</name>
</gene>
<feature type="transmembrane region" description="Helical" evidence="1">
    <location>
        <begin position="469"/>
        <end position="490"/>
    </location>
</feature>
<keyword evidence="4" id="KW-1185">Reference proteome</keyword>
<keyword evidence="1" id="KW-0472">Membrane</keyword>
<dbReference type="AlphaFoldDB" id="A0A2W7N7C8"/>
<feature type="transmembrane region" description="Helical" evidence="1">
    <location>
        <begin position="263"/>
        <end position="284"/>
    </location>
</feature>
<feature type="transmembrane region" description="Helical" evidence="1">
    <location>
        <begin position="355"/>
        <end position="373"/>
    </location>
</feature>
<feature type="transmembrane region" description="Helical" evidence="1">
    <location>
        <begin position="296"/>
        <end position="315"/>
    </location>
</feature>
<evidence type="ECO:0000259" key="2">
    <source>
        <dbReference type="Pfam" id="PF12146"/>
    </source>
</evidence>
<organism evidence="3 4">
    <name type="scientific">Palleronia aestuarii</name>
    <dbReference type="NCBI Taxonomy" id="568105"/>
    <lineage>
        <taxon>Bacteria</taxon>
        <taxon>Pseudomonadati</taxon>
        <taxon>Pseudomonadota</taxon>
        <taxon>Alphaproteobacteria</taxon>
        <taxon>Rhodobacterales</taxon>
        <taxon>Roseobacteraceae</taxon>
        <taxon>Palleronia</taxon>
    </lineage>
</organism>
<reference evidence="3 4" key="1">
    <citation type="submission" date="2018-06" db="EMBL/GenBank/DDBJ databases">
        <title>Genomic Encyclopedia of Archaeal and Bacterial Type Strains, Phase II (KMG-II): from individual species to whole genera.</title>
        <authorList>
            <person name="Goeker M."/>
        </authorList>
    </citation>
    <scope>NUCLEOTIDE SEQUENCE [LARGE SCALE GENOMIC DNA]</scope>
    <source>
        <strain evidence="3 4">DSM 22009</strain>
    </source>
</reference>
<keyword evidence="1" id="KW-1133">Transmembrane helix</keyword>
<dbReference type="OrthoDB" id="504769at2"/>
<evidence type="ECO:0000313" key="3">
    <source>
        <dbReference type="EMBL" id="PZX15968.1"/>
    </source>
</evidence>
<dbReference type="GO" id="GO:0004177">
    <property type="term" value="F:aminopeptidase activity"/>
    <property type="evidence" value="ECO:0007669"/>
    <property type="project" value="UniProtKB-KW"/>
</dbReference>
<feature type="transmembrane region" description="Helical" evidence="1">
    <location>
        <begin position="388"/>
        <end position="410"/>
    </location>
</feature>
<dbReference type="PROSITE" id="PS51257">
    <property type="entry name" value="PROKAR_LIPOPROTEIN"/>
    <property type="match status" value="1"/>
</dbReference>
<comment type="caution">
    <text evidence="3">The sequence shown here is derived from an EMBL/GenBank/DDBJ whole genome shotgun (WGS) entry which is preliminary data.</text>
</comment>
<keyword evidence="3" id="KW-0645">Protease</keyword>
<dbReference type="RefSeq" id="WP_111537386.1">
    <property type="nucleotide sequence ID" value="NZ_QKZL01000008.1"/>
</dbReference>
<name>A0A2W7N7C8_9RHOB</name>
<dbReference type="Pfam" id="PF12146">
    <property type="entry name" value="Hydrolase_4"/>
    <property type="match status" value="1"/>
</dbReference>
<sequence length="491" mass="50823">MTRLPRLWPYLLAVGLTALSLACIWRLEAVRAGLRVDSFAVGSTPVTLWQPATAGPHPLVVVAHGYGGSRQFMQTIAATLARSGFAAAAFDFHGHGRNPLPMRGDVTRLDGATADLVTQTREVRAALEGREGIGGSVSLLGHSMATDIVIRAAGEADDVAAVVAISMYSDAVSPTSPPRLLIVSGAFEGRLREVALDRARLVAPDAEEGEIVRAGDVLRRAAVAPLVGHVGVLYSATTLREVRDWLATAAGIAPAGALPRTGLPLLLLLGSVLALALPLSRLLGPPEAPGPRSTGLMRRALVLPVLPAAIAALAVPEGLVGIAAFGPLAAFFLAWGGVQLAILWRAGVLPARIRAAGAAMLLFWGLCLFAPALDRYGAAFVPTGPRLWMMALLLPGTIAFCLADAALVAGRGLGPRIALRVVPIATLLLCMIAAPRLGVAFTVLPVLGLFWLVYGTAARWIGARGGRTGTALALGVCLAWAIAASTPLLAT</sequence>
<dbReference type="Gene3D" id="3.40.50.1820">
    <property type="entry name" value="alpha/beta hydrolase"/>
    <property type="match status" value="1"/>
</dbReference>
<feature type="transmembrane region" description="Helical" evidence="1">
    <location>
        <begin position="440"/>
        <end position="457"/>
    </location>
</feature>
<keyword evidence="3" id="KW-0031">Aminopeptidase</keyword>